<proteinExistence type="predicted"/>
<comment type="caution">
    <text evidence="1">The sequence shown here is derived from an EMBL/GenBank/DDBJ whole genome shotgun (WGS) entry which is preliminary data.</text>
</comment>
<gene>
    <name evidence="1" type="ORF">DB30_07848</name>
</gene>
<accession>A0A0C2CVJ2</accession>
<organism evidence="1 2">
    <name type="scientific">Enhygromyxa salina</name>
    <dbReference type="NCBI Taxonomy" id="215803"/>
    <lineage>
        <taxon>Bacteria</taxon>
        <taxon>Pseudomonadati</taxon>
        <taxon>Myxococcota</taxon>
        <taxon>Polyangia</taxon>
        <taxon>Nannocystales</taxon>
        <taxon>Nannocystaceae</taxon>
        <taxon>Enhygromyxa</taxon>
    </lineage>
</organism>
<dbReference type="AlphaFoldDB" id="A0A0C2CVJ2"/>
<dbReference type="Proteomes" id="UP000031599">
    <property type="component" value="Unassembled WGS sequence"/>
</dbReference>
<reference evidence="1 2" key="1">
    <citation type="submission" date="2014-12" db="EMBL/GenBank/DDBJ databases">
        <title>Genome assembly of Enhygromyxa salina DSM 15201.</title>
        <authorList>
            <person name="Sharma G."/>
            <person name="Subramanian S."/>
        </authorList>
    </citation>
    <scope>NUCLEOTIDE SEQUENCE [LARGE SCALE GENOMIC DNA]</scope>
    <source>
        <strain evidence="1 2">DSM 15201</strain>
    </source>
</reference>
<dbReference type="EMBL" id="JMCC02000090">
    <property type="protein sequence ID" value="KIG13640.1"/>
    <property type="molecule type" value="Genomic_DNA"/>
</dbReference>
<evidence type="ECO:0000313" key="2">
    <source>
        <dbReference type="Proteomes" id="UP000031599"/>
    </source>
</evidence>
<sequence length="72" mass="8218">MQLAVLRKSAASGASLQDVLAGLHQSIERAQESLHLASRLADEFAPPHRDDDEDRQLWERLCLDTRPRRKLE</sequence>
<name>A0A0C2CVJ2_9BACT</name>
<evidence type="ECO:0000313" key="1">
    <source>
        <dbReference type="EMBL" id="KIG13640.1"/>
    </source>
</evidence>
<protein>
    <submittedName>
        <fullName evidence="1">Uncharacterized protein</fullName>
    </submittedName>
</protein>